<keyword evidence="3" id="KW-1185">Reference proteome</keyword>
<gene>
    <name evidence="2" type="ORF">AMELA_G00280470</name>
</gene>
<protein>
    <submittedName>
        <fullName evidence="2">Uncharacterized protein</fullName>
    </submittedName>
</protein>
<proteinExistence type="predicted"/>
<reference evidence="2 3" key="1">
    <citation type="submission" date="2020-02" db="EMBL/GenBank/DDBJ databases">
        <title>A chromosome-scale genome assembly of the black bullhead catfish (Ameiurus melas).</title>
        <authorList>
            <person name="Wen M."/>
            <person name="Zham M."/>
            <person name="Cabau C."/>
            <person name="Klopp C."/>
            <person name="Donnadieu C."/>
            <person name="Roques C."/>
            <person name="Bouchez O."/>
            <person name="Lampietro C."/>
            <person name="Jouanno E."/>
            <person name="Herpin A."/>
            <person name="Louis A."/>
            <person name="Berthelot C."/>
            <person name="Parey E."/>
            <person name="Roest-Crollius H."/>
            <person name="Braasch I."/>
            <person name="Postlethwait J."/>
            <person name="Robinson-Rechavi M."/>
            <person name="Echchiki A."/>
            <person name="Begum T."/>
            <person name="Montfort J."/>
            <person name="Schartl M."/>
            <person name="Bobe J."/>
            <person name="Guiguen Y."/>
        </authorList>
    </citation>
    <scope>NUCLEOTIDE SEQUENCE [LARGE SCALE GENOMIC DNA]</scope>
    <source>
        <strain evidence="2">M_S1</strain>
        <tissue evidence="2">Blood</tissue>
    </source>
</reference>
<evidence type="ECO:0000313" key="3">
    <source>
        <dbReference type="Proteomes" id="UP000593565"/>
    </source>
</evidence>
<sequence>MRFFFCSSVDSDDSDGNEINTLNKEEKKEKKLSWWKKKKSSKTEEEEGPRVKVNGEGVREGVKENLDVVHQIIELPPAAMSVEGRASGTVSWNMKPQKLLGHQGADAWPIE</sequence>
<organism evidence="2 3">
    <name type="scientific">Ameiurus melas</name>
    <name type="common">Black bullhead</name>
    <name type="synonym">Silurus melas</name>
    <dbReference type="NCBI Taxonomy" id="219545"/>
    <lineage>
        <taxon>Eukaryota</taxon>
        <taxon>Metazoa</taxon>
        <taxon>Chordata</taxon>
        <taxon>Craniata</taxon>
        <taxon>Vertebrata</taxon>
        <taxon>Euteleostomi</taxon>
        <taxon>Actinopterygii</taxon>
        <taxon>Neopterygii</taxon>
        <taxon>Teleostei</taxon>
        <taxon>Ostariophysi</taxon>
        <taxon>Siluriformes</taxon>
        <taxon>Ictaluridae</taxon>
        <taxon>Ameiurus</taxon>
    </lineage>
</organism>
<dbReference type="AlphaFoldDB" id="A0A7J5ZKQ3"/>
<name>A0A7J5ZKQ3_AMEME</name>
<accession>A0A7J5ZKQ3</accession>
<feature type="region of interest" description="Disordered" evidence="1">
    <location>
        <begin position="1"/>
        <end position="20"/>
    </location>
</feature>
<evidence type="ECO:0000313" key="2">
    <source>
        <dbReference type="EMBL" id="KAF4071050.1"/>
    </source>
</evidence>
<evidence type="ECO:0000256" key="1">
    <source>
        <dbReference type="SAM" id="MobiDB-lite"/>
    </source>
</evidence>
<dbReference type="Proteomes" id="UP000593565">
    <property type="component" value="Unassembled WGS sequence"/>
</dbReference>
<feature type="region of interest" description="Disordered" evidence="1">
    <location>
        <begin position="33"/>
        <end position="58"/>
    </location>
</feature>
<dbReference type="EMBL" id="JAAGNN010000028">
    <property type="protein sequence ID" value="KAF4071050.1"/>
    <property type="molecule type" value="Genomic_DNA"/>
</dbReference>
<comment type="caution">
    <text evidence="2">The sequence shown here is derived from an EMBL/GenBank/DDBJ whole genome shotgun (WGS) entry which is preliminary data.</text>
</comment>